<dbReference type="Pfam" id="PF00249">
    <property type="entry name" value="Myb_DNA-binding"/>
    <property type="match status" value="1"/>
</dbReference>
<dbReference type="SMART" id="SM00249">
    <property type="entry name" value="PHD"/>
    <property type="match status" value="1"/>
</dbReference>
<evidence type="ECO:0000256" key="1">
    <source>
        <dbReference type="ARBA" id="ARBA00022723"/>
    </source>
</evidence>
<dbReference type="PROSITE" id="PS50157">
    <property type="entry name" value="ZINC_FINGER_C2H2_2"/>
    <property type="match status" value="1"/>
</dbReference>
<dbReference type="InterPro" id="IPR001005">
    <property type="entry name" value="SANT/Myb"/>
</dbReference>
<evidence type="ECO:0000256" key="4">
    <source>
        <dbReference type="ARBA" id="ARBA00023117"/>
    </source>
</evidence>
<dbReference type="PROSITE" id="PS01359">
    <property type="entry name" value="ZF_PHD_1"/>
    <property type="match status" value="1"/>
</dbReference>
<organism evidence="13 14">
    <name type="scientific">Cyclotella cryptica</name>
    <dbReference type="NCBI Taxonomy" id="29204"/>
    <lineage>
        <taxon>Eukaryota</taxon>
        <taxon>Sar</taxon>
        <taxon>Stramenopiles</taxon>
        <taxon>Ochrophyta</taxon>
        <taxon>Bacillariophyta</taxon>
        <taxon>Coscinodiscophyceae</taxon>
        <taxon>Thalassiosirophycidae</taxon>
        <taxon>Stephanodiscales</taxon>
        <taxon>Stephanodiscaceae</taxon>
        <taxon>Cyclotella</taxon>
    </lineage>
</organism>
<evidence type="ECO:0000256" key="3">
    <source>
        <dbReference type="ARBA" id="ARBA00022833"/>
    </source>
</evidence>
<dbReference type="InterPro" id="IPR011011">
    <property type="entry name" value="Znf_FYVE_PHD"/>
</dbReference>
<evidence type="ECO:0000313" key="14">
    <source>
        <dbReference type="Proteomes" id="UP001516023"/>
    </source>
</evidence>
<dbReference type="SMART" id="SM00717">
    <property type="entry name" value="SANT"/>
    <property type="match status" value="1"/>
</dbReference>
<evidence type="ECO:0000256" key="6">
    <source>
        <dbReference type="PROSITE-ProRule" id="PRU00042"/>
    </source>
</evidence>
<evidence type="ECO:0000256" key="7">
    <source>
        <dbReference type="SAM" id="MobiDB-lite"/>
    </source>
</evidence>
<dbReference type="SUPFAM" id="SSF57903">
    <property type="entry name" value="FYVE/PHD zinc finger"/>
    <property type="match status" value="1"/>
</dbReference>
<dbReference type="PROSITE" id="PS50090">
    <property type="entry name" value="MYB_LIKE"/>
    <property type="match status" value="1"/>
</dbReference>
<dbReference type="PROSITE" id="PS50016">
    <property type="entry name" value="ZF_PHD_2"/>
    <property type="match status" value="1"/>
</dbReference>
<evidence type="ECO:0000256" key="2">
    <source>
        <dbReference type="ARBA" id="ARBA00022771"/>
    </source>
</evidence>
<feature type="region of interest" description="Disordered" evidence="7">
    <location>
        <begin position="637"/>
        <end position="661"/>
    </location>
</feature>
<dbReference type="InterPro" id="IPR013087">
    <property type="entry name" value="Znf_C2H2_type"/>
</dbReference>
<evidence type="ECO:0000259" key="10">
    <source>
        <dbReference type="PROSITE" id="PS50090"/>
    </source>
</evidence>
<dbReference type="InterPro" id="IPR017930">
    <property type="entry name" value="Myb_dom"/>
</dbReference>
<dbReference type="Proteomes" id="UP001516023">
    <property type="component" value="Unassembled WGS sequence"/>
</dbReference>
<dbReference type="PROSITE" id="PS50014">
    <property type="entry name" value="BROMODOMAIN_2"/>
    <property type="match status" value="1"/>
</dbReference>
<dbReference type="SUPFAM" id="SSF47370">
    <property type="entry name" value="Bromodomain"/>
    <property type="match status" value="1"/>
</dbReference>
<dbReference type="InterPro" id="IPR009057">
    <property type="entry name" value="Homeodomain-like_sf"/>
</dbReference>
<dbReference type="GO" id="GO:0008270">
    <property type="term" value="F:zinc ion binding"/>
    <property type="evidence" value="ECO:0007669"/>
    <property type="project" value="UniProtKB-KW"/>
</dbReference>
<dbReference type="InterPro" id="IPR019786">
    <property type="entry name" value="Zinc_finger_PHD-type_CS"/>
</dbReference>
<dbReference type="PANTHER" id="PTHR33418">
    <property type="entry name" value="HELICASE-ASSOCIATED"/>
    <property type="match status" value="1"/>
</dbReference>
<dbReference type="InterPro" id="IPR013083">
    <property type="entry name" value="Znf_RING/FYVE/PHD"/>
</dbReference>
<dbReference type="PROSITE" id="PS00028">
    <property type="entry name" value="ZINC_FINGER_C2H2_1"/>
    <property type="match status" value="2"/>
</dbReference>
<keyword evidence="4 5" id="KW-0103">Bromodomain</keyword>
<dbReference type="InterPro" id="IPR036427">
    <property type="entry name" value="Bromodomain-like_sf"/>
</dbReference>
<dbReference type="SMART" id="SM00355">
    <property type="entry name" value="ZnF_C2H2"/>
    <property type="match status" value="5"/>
</dbReference>
<feature type="domain" description="Myb-like" evidence="10">
    <location>
        <begin position="319"/>
        <end position="366"/>
    </location>
</feature>
<proteinExistence type="predicted"/>
<keyword evidence="1" id="KW-0479">Metal-binding</keyword>
<dbReference type="SUPFAM" id="SSF46689">
    <property type="entry name" value="Homeodomain-like"/>
    <property type="match status" value="1"/>
</dbReference>
<dbReference type="Pfam" id="PF00628">
    <property type="entry name" value="PHD"/>
    <property type="match status" value="1"/>
</dbReference>
<feature type="domain" description="Bromo" evidence="8">
    <location>
        <begin position="513"/>
        <end position="596"/>
    </location>
</feature>
<feature type="region of interest" description="Disordered" evidence="7">
    <location>
        <begin position="962"/>
        <end position="989"/>
    </location>
</feature>
<accession>A0ABD3Q106</accession>
<feature type="region of interest" description="Disordered" evidence="7">
    <location>
        <begin position="220"/>
        <end position="247"/>
    </location>
</feature>
<dbReference type="PROSITE" id="PS51294">
    <property type="entry name" value="HTH_MYB"/>
    <property type="match status" value="1"/>
</dbReference>
<feature type="region of interest" description="Disordered" evidence="7">
    <location>
        <begin position="1065"/>
        <end position="1095"/>
    </location>
</feature>
<evidence type="ECO:0000259" key="9">
    <source>
        <dbReference type="PROSITE" id="PS50016"/>
    </source>
</evidence>
<dbReference type="InterPro" id="IPR019787">
    <property type="entry name" value="Znf_PHD-finger"/>
</dbReference>
<name>A0ABD3Q106_9STRA</name>
<feature type="compositionally biased region" description="Polar residues" evidence="7">
    <location>
        <begin position="966"/>
        <end position="988"/>
    </location>
</feature>
<dbReference type="PRINTS" id="PR00503">
    <property type="entry name" value="BROMODOMAIN"/>
</dbReference>
<reference evidence="13 14" key="1">
    <citation type="journal article" date="2020" name="G3 (Bethesda)">
        <title>Improved Reference Genome for Cyclotella cryptica CCMP332, a Model for Cell Wall Morphogenesis, Salinity Adaptation, and Lipid Production in Diatoms (Bacillariophyta).</title>
        <authorList>
            <person name="Roberts W.R."/>
            <person name="Downey K.M."/>
            <person name="Ruck E.C."/>
            <person name="Traller J.C."/>
            <person name="Alverson A.J."/>
        </authorList>
    </citation>
    <scope>NUCLEOTIDE SEQUENCE [LARGE SCALE GENOMIC DNA]</scope>
    <source>
        <strain evidence="13 14">CCMP332</strain>
    </source>
</reference>
<comment type="caution">
    <text evidence="13">The sequence shown here is derived from an EMBL/GenBank/DDBJ whole genome shotgun (WGS) entry which is preliminary data.</text>
</comment>
<dbReference type="PANTHER" id="PTHR33418:SF1">
    <property type="entry name" value="HELICASE-ASSOCIATED DOMAIN-CONTAINING PROTEIN"/>
    <property type="match status" value="1"/>
</dbReference>
<dbReference type="CDD" id="cd04369">
    <property type="entry name" value="Bromodomain"/>
    <property type="match status" value="1"/>
</dbReference>
<dbReference type="Gene3D" id="3.30.40.10">
    <property type="entry name" value="Zinc/RING finger domain, C3HC4 (zinc finger)"/>
    <property type="match status" value="1"/>
</dbReference>
<evidence type="ECO:0000259" key="8">
    <source>
        <dbReference type="PROSITE" id="PS50014"/>
    </source>
</evidence>
<keyword evidence="2 6" id="KW-0863">Zinc-finger</keyword>
<feature type="domain" description="C2H2-type" evidence="11">
    <location>
        <begin position="174"/>
        <end position="199"/>
    </location>
</feature>
<dbReference type="Gene3D" id="6.10.140.530">
    <property type="match status" value="1"/>
</dbReference>
<sequence length="1555" mass="176553">MITRGARATKRKQRDLVYDYDYNPIQAAPITSKSAASSSSKSGGDNDIVHPLLQCPKCPRILPPRSLFGHYGRLHCPKGGNSQGFDWSGVRFVCPFCPRPENDTHDIALYNDFDEVQSHVTTHHAGKALIPPLGCLGKKTDGAPSDHVQHTGTVESKRPTAAVPSFVSSSAFHHVCPECKRTFMSRKGVVTHYGMTHGGYLDRIYAGGENRLNEERKIKKNEEEKEQHQVGHDEANDDRERKSRRISERASRRYLEEGRMIERGVDGGNETKISISKEPAKMYPVQPVRHVLVGCRSGGDLTRKKGDEKKSNETGDVWKKNQWTAEEHAAFIRGHKRFGNSWKSISQHYVPSRTPKQVGSHAFHYFNQRGLWEEAKKPYGDDIGGDSGVNRGATPVGASSGDISDDASDDGNFDYCVVCEDGGDIICCSVCPRAYHSFCIDSGDKSPSDLPNNWVCERCKLDSIVLPSEQIDVLDDDLAMDIRSIYSNFKTYENYELCCDIMVKISSIIEKLESSDCGYIFSEPVDLEILPDYYEKVSNPMDYGTLSSRLKSTEYLYSLKPLMKHPMEAVLLQVIRDSELVHKNCQLYNPKGSSAYRAGQTIEKKWTAFFNKYILPLLPGSVVSSYRCGSLDIEESPAQNINDAGPQKEGTQSKRTKPVVSNKDSSGLLLTKDQLDALECLFFFPTSHLTEFSCIYSQNNTPGHRSQWYDRLDDLRKYKLTHGTALVTISRDDKLYHWITRQRKRYHLTLFRKPQFKSNTPLLPQNGNDTDVVWLTTKPSMTGTFSMSPGKKDSMARKNESTPVVDYLLQDSYAYAATEIKTAEVIHDMHQQQLYFPLMSGQHYRHSSSLFWDECLEELRFFHGDHKHTLVPRSFPYNKYLGLWVEIQRAKFLLCLVGINSGLFGAQMFILDDELNLCDLSHSPLAADPSHVPCSDVAKMGGLIDLSDSNPDDLYHDKAELKKTPSTETPPLSSLDSGAQSTSVTSRSPLCKCPACERTFDSLRKVYGHFGRVHTRNSGLKVKTDEVLFSCPFCSETSAPAFKPLKVVEIHVENFHPQCQLIHSSYQSSPGGERPRAFRKQKKEASPKSPPKHRKSTFKRYLSEFVNWAHKNTPSNRSSMTKLLYLWCWRQCNEASAMLRGTPNVDGFSMSAAKVKLLASKGFFRFFPYNDNELIREDEYEGSEKWENYFVRLQTFSISHGSTEVPEYCDISSDFRAWITEIHNSLLTFSQCGQSDLSVQQIEKLILIGFCTDRDDLPNLNRSDVIWLKNFFVLSRYQLIFGDCHVTEDFPHLFHWVNEQKRLYELFRVGKRELMKVDRLTMLVNIGLDFFVGDSLTQITQHQLNGFENLNSTPSYFSSSEGSVVPGDGHQNGVVASFENLKVSNGHSLLLADENPHEYQWFITMRSALIDYYALKLQTVPECYANHHFVLSHIIDRDGPIPSDKPFKTKEAFVLWGKYCERFLMFKALKGHCQIPSDYPDTPLLQWVSKQQEELYLHCIKNSPAELPLHLKLLVSLGLKGKRRDIELRMSSRTMKHELPVKPKKKDIKKSPGGV</sequence>
<evidence type="ECO:0000256" key="5">
    <source>
        <dbReference type="PROSITE-ProRule" id="PRU00035"/>
    </source>
</evidence>
<dbReference type="InterPro" id="IPR001965">
    <property type="entry name" value="Znf_PHD"/>
</dbReference>
<evidence type="ECO:0000259" key="11">
    <source>
        <dbReference type="PROSITE" id="PS50157"/>
    </source>
</evidence>
<evidence type="ECO:0000313" key="13">
    <source>
        <dbReference type="EMBL" id="KAL3794050.1"/>
    </source>
</evidence>
<keyword evidence="3" id="KW-0862">Zinc</keyword>
<gene>
    <name evidence="13" type="ORF">HJC23_008938</name>
</gene>
<dbReference type="CDD" id="cd00167">
    <property type="entry name" value="SANT"/>
    <property type="match status" value="1"/>
</dbReference>
<protein>
    <submittedName>
        <fullName evidence="13">Uncharacterized protein</fullName>
    </submittedName>
</protein>
<feature type="domain" description="PHD-type" evidence="9">
    <location>
        <begin position="413"/>
        <end position="462"/>
    </location>
</feature>
<dbReference type="Pfam" id="PF00439">
    <property type="entry name" value="Bromodomain"/>
    <property type="match status" value="1"/>
</dbReference>
<dbReference type="Gene3D" id="1.10.10.60">
    <property type="entry name" value="Homeodomain-like"/>
    <property type="match status" value="1"/>
</dbReference>
<keyword evidence="14" id="KW-1185">Reference proteome</keyword>
<dbReference type="SMART" id="SM00297">
    <property type="entry name" value="BROMO"/>
    <property type="match status" value="1"/>
</dbReference>
<dbReference type="InterPro" id="IPR001487">
    <property type="entry name" value="Bromodomain"/>
</dbReference>
<dbReference type="Gene3D" id="1.20.920.10">
    <property type="entry name" value="Bromodomain-like"/>
    <property type="match status" value="1"/>
</dbReference>
<evidence type="ECO:0000259" key="12">
    <source>
        <dbReference type="PROSITE" id="PS51294"/>
    </source>
</evidence>
<dbReference type="EMBL" id="JABMIG020000084">
    <property type="protein sequence ID" value="KAL3794050.1"/>
    <property type="molecule type" value="Genomic_DNA"/>
</dbReference>
<feature type="domain" description="HTH myb-type" evidence="12">
    <location>
        <begin position="319"/>
        <end position="370"/>
    </location>
</feature>